<name>A0ABW2U0X4_9BACT</name>
<accession>A0ABW2U0X4</accession>
<reference evidence="2" key="1">
    <citation type="journal article" date="2019" name="Int. J. Syst. Evol. Microbiol.">
        <title>The Global Catalogue of Microorganisms (GCM) 10K type strain sequencing project: providing services to taxonomists for standard genome sequencing and annotation.</title>
        <authorList>
            <consortium name="The Broad Institute Genomics Platform"/>
            <consortium name="The Broad Institute Genome Sequencing Center for Infectious Disease"/>
            <person name="Wu L."/>
            <person name="Ma J."/>
        </authorList>
    </citation>
    <scope>NUCLEOTIDE SEQUENCE [LARGE SCALE GENOMIC DNA]</scope>
    <source>
        <strain evidence="2">JCM 19635</strain>
    </source>
</reference>
<organism evidence="1 2">
    <name type="scientific">Hymenobacter humi</name>
    <dbReference type="NCBI Taxonomy" id="1411620"/>
    <lineage>
        <taxon>Bacteria</taxon>
        <taxon>Pseudomonadati</taxon>
        <taxon>Bacteroidota</taxon>
        <taxon>Cytophagia</taxon>
        <taxon>Cytophagales</taxon>
        <taxon>Hymenobacteraceae</taxon>
        <taxon>Hymenobacter</taxon>
    </lineage>
</organism>
<dbReference type="EMBL" id="JBHTEK010000001">
    <property type="protein sequence ID" value="MFC7666962.1"/>
    <property type="molecule type" value="Genomic_DNA"/>
</dbReference>
<protein>
    <recommendedName>
        <fullName evidence="3">Bestrophin</fullName>
    </recommendedName>
</protein>
<gene>
    <name evidence="1" type="ORF">ACFQT0_05665</name>
</gene>
<dbReference type="Proteomes" id="UP001596513">
    <property type="component" value="Unassembled WGS sequence"/>
</dbReference>
<comment type="caution">
    <text evidence="1">The sequence shown here is derived from an EMBL/GenBank/DDBJ whole genome shotgun (WGS) entry which is preliminary data.</text>
</comment>
<keyword evidence="2" id="KW-1185">Reference proteome</keyword>
<evidence type="ECO:0008006" key="3">
    <source>
        <dbReference type="Google" id="ProtNLM"/>
    </source>
</evidence>
<proteinExistence type="predicted"/>
<evidence type="ECO:0000313" key="2">
    <source>
        <dbReference type="Proteomes" id="UP001596513"/>
    </source>
</evidence>
<sequence>MLLYSARGFFRSAWQGVQQRYINLDFPISLGLASLFSVSTYEVLSGSGPGYFDSFTGLVFFMLIGKWVQQHTYDALRFDRDFTSYFPVAVTRLTPAGEQSISVKELKKATASGCATRK</sequence>
<evidence type="ECO:0000313" key="1">
    <source>
        <dbReference type="EMBL" id="MFC7666962.1"/>
    </source>
</evidence>
<dbReference type="RefSeq" id="WP_380201112.1">
    <property type="nucleotide sequence ID" value="NZ_JBHTEK010000001.1"/>
</dbReference>